<organism evidence="3 4">
    <name type="scientific">Hohenbuehelia grisea</name>
    <dbReference type="NCBI Taxonomy" id="104357"/>
    <lineage>
        <taxon>Eukaryota</taxon>
        <taxon>Fungi</taxon>
        <taxon>Dikarya</taxon>
        <taxon>Basidiomycota</taxon>
        <taxon>Agaricomycotina</taxon>
        <taxon>Agaricomycetes</taxon>
        <taxon>Agaricomycetidae</taxon>
        <taxon>Agaricales</taxon>
        <taxon>Pleurotineae</taxon>
        <taxon>Pleurotaceae</taxon>
        <taxon>Hohenbuehelia</taxon>
    </lineage>
</organism>
<gene>
    <name evidence="3" type="ORF">HGRIS_012406</name>
</gene>
<evidence type="ECO:0000256" key="2">
    <source>
        <dbReference type="SAM" id="Phobius"/>
    </source>
</evidence>
<feature type="compositionally biased region" description="Low complexity" evidence="1">
    <location>
        <begin position="298"/>
        <end position="315"/>
    </location>
</feature>
<feature type="compositionally biased region" description="Low complexity" evidence="1">
    <location>
        <begin position="134"/>
        <end position="158"/>
    </location>
</feature>
<feature type="compositionally biased region" description="Polar residues" evidence="1">
    <location>
        <begin position="400"/>
        <end position="413"/>
    </location>
</feature>
<evidence type="ECO:0000313" key="3">
    <source>
        <dbReference type="EMBL" id="KAL0946141.1"/>
    </source>
</evidence>
<keyword evidence="2" id="KW-0812">Transmembrane</keyword>
<sequence>MFQSLIHRLSNKTDGRDKAPAEAALEDPFADPPDARRLPHLSLSTSVLGKVSSSTRAASLSSDELEHPPTSSAWQRPHPSPIRATPPNLAWLTRDEGEDSEDTDTNSEQFTPTMVRPPAPVAAHRPFQVHALSRSNSLPSSSTPMSSTPGSSPGPSTPKWSLRLQTNPAFAGSSQSLRLDSRHSSLGDEAYGGYSYPMVKQLSPILEQRSPESMRSNPLTRMSEHGVSSVYSQANRSPNGSQFSDITRPSPIFSNAHPFITRPLNRTISQTSSRTHVSTTSTLPREAPCIPPLDLRPSFSGPHPSSTYSSSGLSLRPLKSATTPTMPTIAGSEDDSSGGATVHDSNTSRNSRHADSFVTCTDAMESPAADYEISLDTPIGPANDVLVYPTADARRGASHNAISVHSSEHSASTDPEAARQVPSADPSSAHPSSARSISSGFIYQRWERDVALGPGSVTFPRLKAKKQRFAYTPACWMFWLCFLCPPLWFVGGWYITIFAEAYTFREPDEDWHWWGVRSRVSRKWKGKTRALELPQWVREKQQTSDGASSTGRALRGISYLYPFVARPIDPPPLQPSLGEKLLRTLGKVNRVFDRIPYVKLEVVDGEKETDRRMFDPWIQRCRYAWCWFFVLWCCVGVPALFIVRQYCTTCLRDV</sequence>
<evidence type="ECO:0008006" key="5">
    <source>
        <dbReference type="Google" id="ProtNLM"/>
    </source>
</evidence>
<dbReference type="Proteomes" id="UP001556367">
    <property type="component" value="Unassembled WGS sequence"/>
</dbReference>
<keyword evidence="2" id="KW-0472">Membrane</keyword>
<feature type="compositionally biased region" description="Basic and acidic residues" evidence="1">
    <location>
        <begin position="11"/>
        <end position="20"/>
    </location>
</feature>
<dbReference type="EMBL" id="JASNQZ010000015">
    <property type="protein sequence ID" value="KAL0946141.1"/>
    <property type="molecule type" value="Genomic_DNA"/>
</dbReference>
<feature type="compositionally biased region" description="Low complexity" evidence="1">
    <location>
        <begin position="52"/>
        <end position="62"/>
    </location>
</feature>
<feature type="region of interest" description="Disordered" evidence="1">
    <location>
        <begin position="398"/>
        <end position="435"/>
    </location>
</feature>
<comment type="caution">
    <text evidence="3">The sequence shown here is derived from an EMBL/GenBank/DDBJ whole genome shotgun (WGS) entry which is preliminary data.</text>
</comment>
<feature type="region of interest" description="Disordered" evidence="1">
    <location>
        <begin position="267"/>
        <end position="354"/>
    </location>
</feature>
<feature type="compositionally biased region" description="Low complexity" evidence="1">
    <location>
        <begin position="269"/>
        <end position="282"/>
    </location>
</feature>
<feature type="compositionally biased region" description="Acidic residues" evidence="1">
    <location>
        <begin position="96"/>
        <end position="105"/>
    </location>
</feature>
<name>A0ABR3IS51_9AGAR</name>
<evidence type="ECO:0000256" key="1">
    <source>
        <dbReference type="SAM" id="MobiDB-lite"/>
    </source>
</evidence>
<keyword evidence="4" id="KW-1185">Reference proteome</keyword>
<evidence type="ECO:0000313" key="4">
    <source>
        <dbReference type="Proteomes" id="UP001556367"/>
    </source>
</evidence>
<accession>A0ABR3IS51</accession>
<feature type="region of interest" description="Disordered" evidence="1">
    <location>
        <begin position="134"/>
        <end position="162"/>
    </location>
</feature>
<feature type="region of interest" description="Disordered" evidence="1">
    <location>
        <begin position="1"/>
        <end position="119"/>
    </location>
</feature>
<keyword evidence="2" id="KW-1133">Transmembrane helix</keyword>
<reference evidence="4" key="1">
    <citation type="submission" date="2024-06" db="EMBL/GenBank/DDBJ databases">
        <title>Multi-omics analyses provide insights into the biosynthesis of the anticancer antibiotic pleurotin in Hohenbuehelia grisea.</title>
        <authorList>
            <person name="Weaver J.A."/>
            <person name="Alberti F."/>
        </authorList>
    </citation>
    <scope>NUCLEOTIDE SEQUENCE [LARGE SCALE GENOMIC DNA]</scope>
    <source>
        <strain evidence="4">T-177</strain>
    </source>
</reference>
<proteinExistence type="predicted"/>
<protein>
    <recommendedName>
        <fullName evidence="5">Serine-rich protein</fullName>
    </recommendedName>
</protein>
<feature type="transmembrane region" description="Helical" evidence="2">
    <location>
        <begin position="476"/>
        <end position="495"/>
    </location>
</feature>
<feature type="transmembrane region" description="Helical" evidence="2">
    <location>
        <begin position="621"/>
        <end position="643"/>
    </location>
</feature>
<feature type="compositionally biased region" description="Low complexity" evidence="1">
    <location>
        <begin position="422"/>
        <end position="435"/>
    </location>
</feature>